<evidence type="ECO:0000256" key="9">
    <source>
        <dbReference type="SAM" id="Phobius"/>
    </source>
</evidence>
<evidence type="ECO:0000256" key="4">
    <source>
        <dbReference type="ARBA" id="ARBA00022679"/>
    </source>
</evidence>
<feature type="transmembrane region" description="Helical" evidence="9">
    <location>
        <begin position="141"/>
        <end position="161"/>
    </location>
</feature>
<feature type="transmembrane region" description="Helical" evidence="9">
    <location>
        <begin position="237"/>
        <end position="258"/>
    </location>
</feature>
<proteinExistence type="predicted"/>
<comment type="subcellular location">
    <subcellularLocation>
        <location evidence="1">Cell membrane</location>
        <topology evidence="1">Multi-pass membrane protein</topology>
    </subcellularLocation>
</comment>
<keyword evidence="5 9" id="KW-0812">Transmembrane</keyword>
<evidence type="ECO:0000313" key="12">
    <source>
        <dbReference type="Proteomes" id="UP000494105"/>
    </source>
</evidence>
<dbReference type="PANTHER" id="PTHR33908:SF3">
    <property type="entry name" value="UNDECAPRENYL PHOSPHATE-ALPHA-4-AMINO-4-DEOXY-L-ARABINOSE ARABINOSYL TRANSFERASE"/>
    <property type="match status" value="1"/>
</dbReference>
<feature type="domain" description="Glycosyltransferase RgtA/B/C/D-like" evidence="10">
    <location>
        <begin position="93"/>
        <end position="258"/>
    </location>
</feature>
<keyword evidence="2" id="KW-1003">Cell membrane</keyword>
<feature type="transmembrane region" description="Helical" evidence="9">
    <location>
        <begin position="349"/>
        <end position="367"/>
    </location>
</feature>
<organism evidence="11 12">
    <name type="scientific">Achromobacter piechaudii</name>
    <dbReference type="NCBI Taxonomy" id="72556"/>
    <lineage>
        <taxon>Bacteria</taxon>
        <taxon>Pseudomonadati</taxon>
        <taxon>Pseudomonadota</taxon>
        <taxon>Betaproteobacteria</taxon>
        <taxon>Burkholderiales</taxon>
        <taxon>Alcaligenaceae</taxon>
        <taxon>Achromobacter</taxon>
    </lineage>
</organism>
<evidence type="ECO:0000256" key="8">
    <source>
        <dbReference type="SAM" id="MobiDB-lite"/>
    </source>
</evidence>
<keyword evidence="3 11" id="KW-0328">Glycosyltransferase</keyword>
<feature type="transmembrane region" description="Helical" evidence="9">
    <location>
        <begin position="325"/>
        <end position="343"/>
    </location>
</feature>
<evidence type="ECO:0000256" key="1">
    <source>
        <dbReference type="ARBA" id="ARBA00004651"/>
    </source>
</evidence>
<keyword evidence="4 11" id="KW-0808">Transferase</keyword>
<dbReference type="GO" id="GO:0010041">
    <property type="term" value="P:response to iron(III) ion"/>
    <property type="evidence" value="ECO:0007669"/>
    <property type="project" value="TreeGrafter"/>
</dbReference>
<name>A0A6S7DY92_9BURK</name>
<evidence type="ECO:0000256" key="3">
    <source>
        <dbReference type="ARBA" id="ARBA00022676"/>
    </source>
</evidence>
<dbReference type="InterPro" id="IPR038731">
    <property type="entry name" value="RgtA/B/C-like"/>
</dbReference>
<evidence type="ECO:0000256" key="7">
    <source>
        <dbReference type="ARBA" id="ARBA00023136"/>
    </source>
</evidence>
<feature type="transmembrane region" description="Helical" evidence="9">
    <location>
        <begin position="291"/>
        <end position="313"/>
    </location>
</feature>
<dbReference type="InterPro" id="IPR050297">
    <property type="entry name" value="LipidA_mod_glycosyltrf_83"/>
</dbReference>
<feature type="transmembrane region" description="Helical" evidence="9">
    <location>
        <begin position="198"/>
        <end position="230"/>
    </location>
</feature>
<dbReference type="GO" id="GO:0103015">
    <property type="term" value="F:4-amino-4-deoxy-L-arabinose transferase activity"/>
    <property type="evidence" value="ECO:0007669"/>
    <property type="project" value="UniProtKB-EC"/>
</dbReference>
<gene>
    <name evidence="11" type="primary">arnT</name>
    <name evidence="11" type="ORF">LMG1861_02473</name>
</gene>
<sequence length="543" mass="59564">MPLELPLADPRRPGAVPSPGQTTAAVPQSAPVADRWALPGWQVLLGLAVWLAALAWTRWLTLPDEGRYAGVAWEMLRSNSPMVPLLDGMPYFHKPPLYYWLAQISYSLFGVHEFSARLPSLLGAWGAGAGLYAFVSRYRSVAQARGAVVILGLTPLFFGAAQFANMDMLVASMITLCVLAAADTALRREAGRPFRGMAIATGVLAALAVLAKGLIGVALPGAIVLAWLLLRRDWRGMGALLSPLALLAFAVVGVPWFWLMQSKFPGFFHYFFVYQHFERFAQSGFNNAQPFWFYVPIVAGLALPWSIWAVGCFKPAFWREDDPHGLRRLAALWFGIVLVFFSIPQSKLIGYVLPVFPALAFLISERIAPGWNAGKRRGVQIAAGVAAVVCLAAIMVAASNPRGSAGPTIQSLRNEMAPTDQLVALHSLPFDLGFYTQANEPAWIVDDWKNPEIAVRDNWRKELYDAAQFDPVVGERVLVPNADLQARLCAAPDGKRFWIWGRDDDAGRYPVLTGIAPRLAGKSRAVWQINIDAAFRQRACGPK</sequence>
<dbReference type="Pfam" id="PF13231">
    <property type="entry name" value="PMT_2"/>
    <property type="match status" value="1"/>
</dbReference>
<dbReference type="Proteomes" id="UP000494105">
    <property type="component" value="Unassembled WGS sequence"/>
</dbReference>
<keyword evidence="7 9" id="KW-0472">Membrane</keyword>
<dbReference type="RefSeq" id="WP_244976665.1">
    <property type="nucleotide sequence ID" value="NZ_CADILD010000002.1"/>
</dbReference>
<protein>
    <submittedName>
        <fullName evidence="11">Undecaprenyl phosphate-alpha-4-amino-4-deoxy-L-arabinose arabinosyl transferase</fullName>
        <ecNumber evidence="11">2.4.2.43</ecNumber>
    </submittedName>
</protein>
<evidence type="ECO:0000256" key="6">
    <source>
        <dbReference type="ARBA" id="ARBA00022989"/>
    </source>
</evidence>
<evidence type="ECO:0000259" key="10">
    <source>
        <dbReference type="Pfam" id="PF13231"/>
    </source>
</evidence>
<dbReference type="EMBL" id="CADILD010000002">
    <property type="protein sequence ID" value="CAB3865256.1"/>
    <property type="molecule type" value="Genomic_DNA"/>
</dbReference>
<feature type="transmembrane region" description="Helical" evidence="9">
    <location>
        <begin position="379"/>
        <end position="398"/>
    </location>
</feature>
<reference evidence="11 12" key="1">
    <citation type="submission" date="2020-04" db="EMBL/GenBank/DDBJ databases">
        <authorList>
            <person name="De Canck E."/>
        </authorList>
    </citation>
    <scope>NUCLEOTIDE SEQUENCE [LARGE SCALE GENOMIC DNA]</scope>
    <source>
        <strain evidence="11 12">LMG 1861</strain>
    </source>
</reference>
<dbReference type="EC" id="2.4.2.43" evidence="11"/>
<accession>A0A6S7DY92</accession>
<dbReference type="AlphaFoldDB" id="A0A6S7DY92"/>
<evidence type="ECO:0000256" key="2">
    <source>
        <dbReference type="ARBA" id="ARBA00022475"/>
    </source>
</evidence>
<feature type="transmembrane region" description="Helical" evidence="9">
    <location>
        <begin position="36"/>
        <end position="57"/>
    </location>
</feature>
<dbReference type="PANTHER" id="PTHR33908">
    <property type="entry name" value="MANNOSYLTRANSFERASE YKCB-RELATED"/>
    <property type="match status" value="1"/>
</dbReference>
<evidence type="ECO:0000313" key="11">
    <source>
        <dbReference type="EMBL" id="CAB3865256.1"/>
    </source>
</evidence>
<evidence type="ECO:0000256" key="5">
    <source>
        <dbReference type="ARBA" id="ARBA00022692"/>
    </source>
</evidence>
<dbReference type="GO" id="GO:0005886">
    <property type="term" value="C:plasma membrane"/>
    <property type="evidence" value="ECO:0007669"/>
    <property type="project" value="UniProtKB-SubCell"/>
</dbReference>
<dbReference type="GO" id="GO:0009103">
    <property type="term" value="P:lipopolysaccharide biosynthetic process"/>
    <property type="evidence" value="ECO:0007669"/>
    <property type="project" value="UniProtKB-ARBA"/>
</dbReference>
<feature type="region of interest" description="Disordered" evidence="8">
    <location>
        <begin position="1"/>
        <end position="24"/>
    </location>
</feature>
<keyword evidence="6 9" id="KW-1133">Transmembrane helix</keyword>